<evidence type="ECO:0000313" key="3">
    <source>
        <dbReference type="Proteomes" id="UP000199169"/>
    </source>
</evidence>
<accession>A0A1A8XKC7</accession>
<reference evidence="2 3" key="1">
    <citation type="submission" date="2016-06" db="EMBL/GenBank/DDBJ databases">
        <authorList>
            <person name="Kjaerup R.B."/>
            <person name="Dalgaard T.S."/>
            <person name="Juul-Madsen H.R."/>
        </authorList>
    </citation>
    <scope>NUCLEOTIDE SEQUENCE [LARGE SCALE GENOMIC DNA]</scope>
    <source>
        <strain evidence="2">3</strain>
    </source>
</reference>
<dbReference type="SUPFAM" id="SSF52540">
    <property type="entry name" value="P-loop containing nucleoside triphosphate hydrolases"/>
    <property type="match status" value="1"/>
</dbReference>
<dbReference type="PANTHER" id="PTHR40396:SF1">
    <property type="entry name" value="ATPASE AAA-TYPE CORE DOMAIN-CONTAINING PROTEIN"/>
    <property type="match status" value="1"/>
</dbReference>
<sequence length="393" mass="44120">MKPAAFEEAPASNRPLRLLVRNFAHMKQVDLTFGDLTVLVGPQGAGKSLALQWLKVAMDGRQLVDALKAAGHPTDRPDVLIDLIFGSGMAPAWRDGETQVRLDKKEISPKNLARIGNGSERLFFVPAHRSMLISDGWASPFQKLTSDTPAVARMFSQNLFDRFSGKDAGTLFPVEKRLKREIRKKIDEAVFHGGTIGIEEDSQHAQRLRLVHGAMHLPFMTWTAGQREFTPLMLGLYHLLPSVQLRKRMGTEWVVIEEPEMGLHPQAVTAVMLLVLDLLWRGYRVVLSTHSPHVLTMLWMMRQLKEQNARWQLVCDAFDVARAPMRRVAEEAIGKDFRAYLMQFDDGGKVTSVDISELDPSAEEERIAGWGGLTEFSSRFGDAVRKAVNEAEL</sequence>
<dbReference type="Gene3D" id="3.40.50.300">
    <property type="entry name" value="P-loop containing nucleotide triphosphate hydrolases"/>
    <property type="match status" value="1"/>
</dbReference>
<dbReference type="Pfam" id="PF13304">
    <property type="entry name" value="AAA_21"/>
    <property type="match status" value="1"/>
</dbReference>
<evidence type="ECO:0000259" key="1">
    <source>
        <dbReference type="Pfam" id="PF13304"/>
    </source>
</evidence>
<gene>
    <name evidence="2" type="ORF">ACCAA_260017</name>
</gene>
<dbReference type="GO" id="GO:0016887">
    <property type="term" value="F:ATP hydrolysis activity"/>
    <property type="evidence" value="ECO:0007669"/>
    <property type="project" value="InterPro"/>
</dbReference>
<dbReference type="AlphaFoldDB" id="A0A1A8XKC7"/>
<dbReference type="EMBL" id="FLQX01000101">
    <property type="protein sequence ID" value="SBT05634.1"/>
    <property type="molecule type" value="Genomic_DNA"/>
</dbReference>
<proteinExistence type="predicted"/>
<dbReference type="Proteomes" id="UP000199169">
    <property type="component" value="Unassembled WGS sequence"/>
</dbReference>
<feature type="domain" description="ATPase AAA-type core" evidence="1">
    <location>
        <begin position="232"/>
        <end position="295"/>
    </location>
</feature>
<dbReference type="PANTHER" id="PTHR40396">
    <property type="entry name" value="ATPASE-LIKE PROTEIN"/>
    <property type="match status" value="1"/>
</dbReference>
<evidence type="ECO:0000313" key="2">
    <source>
        <dbReference type="EMBL" id="SBT05634.1"/>
    </source>
</evidence>
<organism evidence="2 3">
    <name type="scientific">Candidatus Accumulibacter aalborgensis</name>
    <dbReference type="NCBI Taxonomy" id="1860102"/>
    <lineage>
        <taxon>Bacteria</taxon>
        <taxon>Pseudomonadati</taxon>
        <taxon>Pseudomonadota</taxon>
        <taxon>Betaproteobacteria</taxon>
        <taxon>Candidatus Accumulibacter</taxon>
    </lineage>
</organism>
<keyword evidence="3" id="KW-1185">Reference proteome</keyword>
<dbReference type="GO" id="GO:0005524">
    <property type="term" value="F:ATP binding"/>
    <property type="evidence" value="ECO:0007669"/>
    <property type="project" value="InterPro"/>
</dbReference>
<protein>
    <recommendedName>
        <fullName evidence="1">ATPase AAA-type core domain-containing protein</fullName>
    </recommendedName>
</protein>
<dbReference type="InterPro" id="IPR027417">
    <property type="entry name" value="P-loop_NTPase"/>
</dbReference>
<dbReference type="InterPro" id="IPR003959">
    <property type="entry name" value="ATPase_AAA_core"/>
</dbReference>
<name>A0A1A8XKC7_9PROT</name>